<evidence type="ECO:0000256" key="2">
    <source>
        <dbReference type="ARBA" id="ARBA00022737"/>
    </source>
</evidence>
<dbReference type="InterPro" id="IPR036322">
    <property type="entry name" value="WD40_repeat_dom_sf"/>
</dbReference>
<dbReference type="InterPro" id="IPR015943">
    <property type="entry name" value="WD40/YVTN_repeat-like_dom_sf"/>
</dbReference>
<reference evidence="4 5" key="1">
    <citation type="journal article" date="2016" name="DNA Res.">
        <title>The draft genome of MD-2 pineapple using hybrid error correction of long reads.</title>
        <authorList>
            <person name="Redwan R.M."/>
            <person name="Saidin A."/>
            <person name="Kumar S.V."/>
        </authorList>
    </citation>
    <scope>NUCLEOTIDE SEQUENCE [LARGE SCALE GENOMIC DNA]</scope>
    <source>
        <strain evidence="5">cv. MD2</strain>
        <tissue evidence="4">Leaf</tissue>
    </source>
</reference>
<comment type="caution">
    <text evidence="4">The sequence shown here is derived from an EMBL/GenBank/DDBJ whole genome shotgun (WGS) entry which is preliminary data.</text>
</comment>
<dbReference type="PROSITE" id="PS00678">
    <property type="entry name" value="WD_REPEATS_1"/>
    <property type="match status" value="1"/>
</dbReference>
<dbReference type="PANTHER" id="PTHR19857">
    <property type="entry name" value="MITOCHONDRIAL DIVISION PROTEIN 1-RELATED"/>
    <property type="match status" value="1"/>
</dbReference>
<feature type="repeat" description="WD" evidence="3">
    <location>
        <begin position="86"/>
        <end position="127"/>
    </location>
</feature>
<evidence type="ECO:0000256" key="3">
    <source>
        <dbReference type="PROSITE-ProRule" id="PRU00221"/>
    </source>
</evidence>
<dbReference type="PROSITE" id="PS50294">
    <property type="entry name" value="WD_REPEATS_REGION"/>
    <property type="match status" value="1"/>
</dbReference>
<keyword evidence="1 3" id="KW-0853">WD repeat</keyword>
<sequence>MSIHDGDGDESDDGEKKLMIPYMHSGDIQVFMYLSAQQQQCFEDFKRNEIYTVACSPVDSSLVATGGKDDKGFLWKIGSAEAVLELQGHRDTVSTVAFSSDGQLLASGSFDGVVHIWDTTSGSLKCTLEGSGEGFEVRFDSYLSLSCKVNF</sequence>
<dbReference type="SUPFAM" id="SSF50978">
    <property type="entry name" value="WD40 repeat-like"/>
    <property type="match status" value="1"/>
</dbReference>
<dbReference type="Gene3D" id="2.130.10.10">
    <property type="entry name" value="YVTN repeat-like/Quinoprotein amine dehydrogenase"/>
    <property type="match status" value="1"/>
</dbReference>
<proteinExistence type="predicted"/>
<dbReference type="PANTHER" id="PTHR19857:SF8">
    <property type="entry name" value="ANGIO-ASSOCIATED MIGRATORY CELL PROTEIN"/>
    <property type="match status" value="1"/>
</dbReference>
<dbReference type="EMBL" id="LSRQ01000018">
    <property type="protein sequence ID" value="OAY86033.1"/>
    <property type="molecule type" value="Genomic_DNA"/>
</dbReference>
<evidence type="ECO:0000313" key="5">
    <source>
        <dbReference type="Proteomes" id="UP000092600"/>
    </source>
</evidence>
<dbReference type="InterPro" id="IPR019775">
    <property type="entry name" value="WD40_repeat_CS"/>
</dbReference>
<accession>A0A199W9W4</accession>
<dbReference type="AlphaFoldDB" id="A0A199W9W4"/>
<name>A0A199W9W4_ANACO</name>
<dbReference type="PROSITE" id="PS50082">
    <property type="entry name" value="WD_REPEATS_2"/>
    <property type="match status" value="1"/>
</dbReference>
<dbReference type="InterPro" id="IPR051179">
    <property type="entry name" value="WD_repeat_multifunction"/>
</dbReference>
<keyword evidence="2" id="KW-0677">Repeat</keyword>
<gene>
    <name evidence="4" type="ORF">ACMD2_09188</name>
</gene>
<evidence type="ECO:0000256" key="1">
    <source>
        <dbReference type="ARBA" id="ARBA00022574"/>
    </source>
</evidence>
<dbReference type="STRING" id="4615.A0A199W9W4"/>
<protein>
    <submittedName>
        <fullName evidence="4">F-box-like/WD repeat-containing protein TBL1Y</fullName>
    </submittedName>
</protein>
<dbReference type="Proteomes" id="UP000092600">
    <property type="component" value="Unassembled WGS sequence"/>
</dbReference>
<dbReference type="InterPro" id="IPR001680">
    <property type="entry name" value="WD40_rpt"/>
</dbReference>
<dbReference type="Pfam" id="PF00400">
    <property type="entry name" value="WD40"/>
    <property type="match status" value="1"/>
</dbReference>
<evidence type="ECO:0000313" key="4">
    <source>
        <dbReference type="EMBL" id="OAY86033.1"/>
    </source>
</evidence>
<organism evidence="4 5">
    <name type="scientific">Ananas comosus</name>
    <name type="common">Pineapple</name>
    <name type="synonym">Ananas ananas</name>
    <dbReference type="NCBI Taxonomy" id="4615"/>
    <lineage>
        <taxon>Eukaryota</taxon>
        <taxon>Viridiplantae</taxon>
        <taxon>Streptophyta</taxon>
        <taxon>Embryophyta</taxon>
        <taxon>Tracheophyta</taxon>
        <taxon>Spermatophyta</taxon>
        <taxon>Magnoliopsida</taxon>
        <taxon>Liliopsida</taxon>
        <taxon>Poales</taxon>
        <taxon>Bromeliaceae</taxon>
        <taxon>Bromelioideae</taxon>
        <taxon>Ananas</taxon>
    </lineage>
</organism>
<dbReference type="SMART" id="SM00320">
    <property type="entry name" value="WD40"/>
    <property type="match status" value="2"/>
</dbReference>